<keyword evidence="3 12" id="KW-0436">Ligase</keyword>
<dbReference type="PROSITE" id="PS50975">
    <property type="entry name" value="ATP_GRASP"/>
    <property type="match status" value="1"/>
</dbReference>
<dbReference type="SUPFAM" id="SSF52440">
    <property type="entry name" value="PreATP-grasp domain"/>
    <property type="match status" value="1"/>
</dbReference>
<dbReference type="InterPro" id="IPR020562">
    <property type="entry name" value="PRibGlycinamide_synth_N"/>
</dbReference>
<dbReference type="Proteomes" id="UP000886076">
    <property type="component" value="Unassembled WGS sequence"/>
</dbReference>
<dbReference type="InterPro" id="IPR037123">
    <property type="entry name" value="PRibGlycinamide_synth_C_sf"/>
</dbReference>
<dbReference type="GO" id="GO:0006189">
    <property type="term" value="P:'de novo' IMP biosynthetic process"/>
    <property type="evidence" value="ECO:0007669"/>
    <property type="project" value="UniProtKB-UniPathway"/>
</dbReference>
<dbReference type="PANTHER" id="PTHR43472:SF1">
    <property type="entry name" value="PHOSPHORIBOSYLAMINE--GLYCINE LIGASE, CHLOROPLASTIC"/>
    <property type="match status" value="1"/>
</dbReference>
<organism evidence="12">
    <name type="scientific">Fervidicoccus fontis</name>
    <dbReference type="NCBI Taxonomy" id="683846"/>
    <lineage>
        <taxon>Archaea</taxon>
        <taxon>Thermoproteota</taxon>
        <taxon>Thermoprotei</taxon>
        <taxon>Fervidicoccales</taxon>
        <taxon>Fervidicoccaceae</taxon>
        <taxon>Fervidicoccus</taxon>
    </lineage>
</organism>
<dbReference type="SMART" id="SM01210">
    <property type="entry name" value="GARS_C"/>
    <property type="match status" value="1"/>
</dbReference>
<dbReference type="InterPro" id="IPR011761">
    <property type="entry name" value="ATP-grasp"/>
</dbReference>
<dbReference type="UniPathway" id="UPA00074">
    <property type="reaction ID" value="UER00125"/>
</dbReference>
<evidence type="ECO:0000256" key="10">
    <source>
        <dbReference type="PROSITE-ProRule" id="PRU00409"/>
    </source>
</evidence>
<dbReference type="PANTHER" id="PTHR43472">
    <property type="entry name" value="PHOSPHORIBOSYLAMINE--GLYCINE LIGASE"/>
    <property type="match status" value="1"/>
</dbReference>
<dbReference type="NCBIfam" id="TIGR00877">
    <property type="entry name" value="purD"/>
    <property type="match status" value="1"/>
</dbReference>
<evidence type="ECO:0000256" key="6">
    <source>
        <dbReference type="ARBA" id="ARBA00022840"/>
    </source>
</evidence>
<dbReference type="EC" id="6.3.4.13" evidence="2"/>
<dbReference type="Gene3D" id="3.30.470.20">
    <property type="entry name" value="ATP-grasp fold, B domain"/>
    <property type="match status" value="1"/>
</dbReference>
<evidence type="ECO:0000256" key="7">
    <source>
        <dbReference type="ARBA" id="ARBA00038345"/>
    </source>
</evidence>
<dbReference type="InterPro" id="IPR016185">
    <property type="entry name" value="PreATP-grasp_dom_sf"/>
</dbReference>
<dbReference type="InterPro" id="IPR000115">
    <property type="entry name" value="PRibGlycinamide_synth"/>
</dbReference>
<feature type="domain" description="ATP-grasp" evidence="11">
    <location>
        <begin position="114"/>
        <end position="335"/>
    </location>
</feature>
<keyword evidence="6 10" id="KW-0067">ATP-binding</keyword>
<dbReference type="GeneID" id="12449632"/>
<proteinExistence type="inferred from homology"/>
<dbReference type="InterPro" id="IPR011054">
    <property type="entry name" value="Rudment_hybrid_motif"/>
</dbReference>
<dbReference type="InterPro" id="IPR020560">
    <property type="entry name" value="PRibGlycinamide_synth_C-dom"/>
</dbReference>
<dbReference type="Gene3D" id="3.90.600.10">
    <property type="entry name" value="Phosphoribosylglycinamide synthetase, C-terminal domain"/>
    <property type="match status" value="1"/>
</dbReference>
<comment type="similarity">
    <text evidence="7">Belongs to the GARS family.</text>
</comment>
<evidence type="ECO:0000256" key="8">
    <source>
        <dbReference type="ARBA" id="ARBA00042242"/>
    </source>
</evidence>
<evidence type="ECO:0000256" key="3">
    <source>
        <dbReference type="ARBA" id="ARBA00022598"/>
    </source>
</evidence>
<evidence type="ECO:0000256" key="9">
    <source>
        <dbReference type="ARBA" id="ARBA00042864"/>
    </source>
</evidence>
<dbReference type="InterPro" id="IPR020561">
    <property type="entry name" value="PRibGlycinamid_synth_ATP-grasp"/>
</dbReference>
<protein>
    <recommendedName>
        <fullName evidence="2">phosphoribosylamine--glycine ligase</fullName>
        <ecNumber evidence="2">6.3.4.13</ecNumber>
    </recommendedName>
    <alternativeName>
        <fullName evidence="8">Glycinamide ribonucleotide synthetase</fullName>
    </alternativeName>
    <alternativeName>
        <fullName evidence="9">Phosphoribosylglycinamide synthetase</fullName>
    </alternativeName>
</protein>
<dbReference type="SUPFAM" id="SSF51246">
    <property type="entry name" value="Rudiment single hybrid motif"/>
    <property type="match status" value="1"/>
</dbReference>
<dbReference type="Pfam" id="PF01071">
    <property type="entry name" value="GARS_A"/>
    <property type="match status" value="1"/>
</dbReference>
<dbReference type="RefSeq" id="WP_014557697.1">
    <property type="nucleotide sequence ID" value="NZ_DSFH01000046.1"/>
</dbReference>
<evidence type="ECO:0000256" key="1">
    <source>
        <dbReference type="ARBA" id="ARBA00005174"/>
    </source>
</evidence>
<accession>A0A7C2VNP5</accession>
<dbReference type="GO" id="GO:0046872">
    <property type="term" value="F:metal ion binding"/>
    <property type="evidence" value="ECO:0007669"/>
    <property type="project" value="InterPro"/>
</dbReference>
<gene>
    <name evidence="12" type="ORF">ENO39_03185</name>
</gene>
<dbReference type="SUPFAM" id="SSF56059">
    <property type="entry name" value="Glutathione synthetase ATP-binding domain-like"/>
    <property type="match status" value="1"/>
</dbReference>
<reference evidence="12" key="1">
    <citation type="journal article" date="2020" name="mSystems">
        <title>Genome- and Community-Level Interaction Insights into Carbon Utilization and Element Cycling Functions of Hydrothermarchaeota in Hydrothermal Sediment.</title>
        <authorList>
            <person name="Zhou Z."/>
            <person name="Liu Y."/>
            <person name="Xu W."/>
            <person name="Pan J."/>
            <person name="Luo Z.H."/>
            <person name="Li M."/>
        </authorList>
    </citation>
    <scope>NUCLEOTIDE SEQUENCE [LARGE SCALE GENOMIC DNA]</scope>
    <source>
        <strain evidence="12">SpSt-1261</strain>
    </source>
</reference>
<comment type="pathway">
    <text evidence="1">Purine metabolism; IMP biosynthesis via de novo pathway; N(1)-(5-phospho-D-ribosyl)glycinamide from 5-phospho-alpha-D-ribose 1-diphosphate: step 2/2.</text>
</comment>
<evidence type="ECO:0000256" key="4">
    <source>
        <dbReference type="ARBA" id="ARBA00022741"/>
    </source>
</evidence>
<evidence type="ECO:0000256" key="5">
    <source>
        <dbReference type="ARBA" id="ARBA00022755"/>
    </source>
</evidence>
<dbReference type="OMA" id="KATVCKY"/>
<keyword evidence="5" id="KW-0658">Purine biosynthesis</keyword>
<dbReference type="Pfam" id="PF02844">
    <property type="entry name" value="GARS_N"/>
    <property type="match status" value="1"/>
</dbReference>
<evidence type="ECO:0000313" key="12">
    <source>
        <dbReference type="EMBL" id="HEW64041.1"/>
    </source>
</evidence>
<comment type="caution">
    <text evidence="12">The sequence shown here is derived from an EMBL/GenBank/DDBJ whole genome shotgun (WGS) entry which is preliminary data.</text>
</comment>
<evidence type="ECO:0000259" key="11">
    <source>
        <dbReference type="PROSITE" id="PS50975"/>
    </source>
</evidence>
<keyword evidence="4 10" id="KW-0547">Nucleotide-binding</keyword>
<dbReference type="SMART" id="SM01209">
    <property type="entry name" value="GARS_A"/>
    <property type="match status" value="1"/>
</dbReference>
<dbReference type="GO" id="GO:0005524">
    <property type="term" value="F:ATP binding"/>
    <property type="evidence" value="ECO:0007669"/>
    <property type="project" value="UniProtKB-UniRule"/>
</dbReference>
<name>A0A7C2VNP5_9CREN</name>
<dbReference type="AlphaFoldDB" id="A0A7C2VNP5"/>
<dbReference type="Gene3D" id="3.40.50.20">
    <property type="match status" value="1"/>
</dbReference>
<dbReference type="Pfam" id="PF02843">
    <property type="entry name" value="GARS_C"/>
    <property type="match status" value="1"/>
</dbReference>
<dbReference type="GO" id="GO:0004637">
    <property type="term" value="F:phosphoribosylamine-glycine ligase activity"/>
    <property type="evidence" value="ECO:0007669"/>
    <property type="project" value="UniProtKB-EC"/>
</dbReference>
<evidence type="ECO:0000256" key="2">
    <source>
        <dbReference type="ARBA" id="ARBA00013255"/>
    </source>
</evidence>
<dbReference type="EMBL" id="DSFH01000046">
    <property type="protein sequence ID" value="HEW64041.1"/>
    <property type="molecule type" value="Genomic_DNA"/>
</dbReference>
<sequence>MRVLIVGSGAREHALAKLFMDSTMLSRIYVFADYLNPGLKRETEKTGGSIVIMNTNNAETVREKAKEVNPDLIVIGGEEPLFMGVSDALREEGFFVFGASRKNAMIEQSKVFARSFMWRNEIPGRLFFQAFKDLSEAEEFMKYAGDVVVKPARQAGGKGVRVIRDTKAYLSEEKSSVKMKVAEDVYKQLSGYDDIDYKILLEQRAEGVEYTLHVISDGFYSIPLPIIQDHAHAFEYDIGPETGGMGCISGPGMYPPFLTKEEFNKTKEIVEKVLENLKKETKEPYVGVLAGQMMLTWVWGPTVIEFYSRFGDPEISALLPLVEGDFLEFVDKASREKLSSASLKFKDDVSVVVKAIAPLGYPLYRNEASNHPITIDEKKIRNLGCEALYGSVEQKDGKMLTKGSRAIEIVCYDSKYEVAYEKSEKASNLIEAEDGWPLFYRSDIGSLSMIRERTKVAERMRRAYKYREKKGLLGEFFVWLPEKGIISNPLLGFKKVSESEK</sequence>
<dbReference type="GO" id="GO:0009113">
    <property type="term" value="P:purine nucleobase biosynthetic process"/>
    <property type="evidence" value="ECO:0007669"/>
    <property type="project" value="InterPro"/>
</dbReference>